<dbReference type="UniPathway" id="UPA00085"/>
<dbReference type="PANTHER" id="PTHR30100:SF1">
    <property type="entry name" value="PHOSPHATE ACYLTRANSFERASE"/>
    <property type="match status" value="1"/>
</dbReference>
<keyword evidence="6 10" id="KW-0594">Phospholipid biosynthesis</keyword>
<comment type="subunit">
    <text evidence="9 10">Homodimer. Probably interacts with PlsY.</text>
</comment>
<name>F4A2R2_MAHA5</name>
<accession>F4A2R2</accession>
<dbReference type="GO" id="GO:0008654">
    <property type="term" value="P:phospholipid biosynthetic process"/>
    <property type="evidence" value="ECO:0007669"/>
    <property type="project" value="UniProtKB-KW"/>
</dbReference>
<dbReference type="EMBL" id="CP002360">
    <property type="protein sequence ID" value="AEE96242.1"/>
    <property type="molecule type" value="Genomic_DNA"/>
</dbReference>
<sequence length="339" mass="36334">MRIAVDAMGGDHAPHEIVKGCIEALDAYKTHDIDIVLVGQQQAIEDLLQGHAYDKSRLSIENALQVIGNDEKPVNAIKKKKDSSMMIGLQMLKEGKADAFISAGNTGALMAGALLKVGRIEGIDRPALAPVIPTAQGGSLLVDAGANIECKPENLMQFAVMGSVYMEKVLNVISPRIGLVNVGEEETKGNDVIQEAYGLIKSTHLNFIGNIEARDIPAGKADVIVCDGFVGNVILKLLEGIASSLFNILKQNILKSWRAKLGALLLMPTLKGLMKEWDYAEYGGALLLGIDGLVIKAHGSSDASAIKNAIKQADIFVSKGVLTQIRNEIVMIEDRSNEQ</sequence>
<dbReference type="AlphaFoldDB" id="F4A2R2"/>
<dbReference type="PIRSF" id="PIRSF002465">
    <property type="entry name" value="Phsphlp_syn_PlsX"/>
    <property type="match status" value="1"/>
</dbReference>
<dbReference type="eggNOG" id="COG0416">
    <property type="taxonomic scope" value="Bacteria"/>
</dbReference>
<reference evidence="12" key="1">
    <citation type="submission" date="2010-11" db="EMBL/GenBank/DDBJ databases">
        <title>The complete genome of Mahella australiensis DSM 15567.</title>
        <authorList>
            <consortium name="US DOE Joint Genome Institute (JGI-PGF)"/>
            <person name="Lucas S."/>
            <person name="Copeland A."/>
            <person name="Lapidus A."/>
            <person name="Bruce D."/>
            <person name="Goodwin L."/>
            <person name="Pitluck S."/>
            <person name="Kyrpides N."/>
            <person name="Mavromatis K."/>
            <person name="Pagani I."/>
            <person name="Ivanova N."/>
            <person name="Teshima H."/>
            <person name="Brettin T."/>
            <person name="Detter J.C."/>
            <person name="Han C."/>
            <person name="Tapia R."/>
            <person name="Land M."/>
            <person name="Hauser L."/>
            <person name="Markowitz V."/>
            <person name="Cheng J.-F."/>
            <person name="Hugenholtz P."/>
            <person name="Woyke T."/>
            <person name="Wu D."/>
            <person name="Spring S."/>
            <person name="Pukall R."/>
            <person name="Steenblock K."/>
            <person name="Schneider S."/>
            <person name="Klenk H.-P."/>
            <person name="Eisen J.A."/>
        </authorList>
    </citation>
    <scope>NUCLEOTIDE SEQUENCE [LARGE SCALE GENOMIC DNA]</scope>
    <source>
        <strain evidence="12">DSM 15567 / CIP 107919 / 50-1 BON</strain>
    </source>
</reference>
<dbReference type="Pfam" id="PF02504">
    <property type="entry name" value="FA_synthesis"/>
    <property type="match status" value="1"/>
</dbReference>
<comment type="subcellular location">
    <subcellularLocation>
        <location evidence="10">Cytoplasm</location>
    </subcellularLocation>
    <text evidence="10">Associated with the membrane possibly through PlsY.</text>
</comment>
<keyword evidence="7 10" id="KW-1208">Phospholipid metabolism</keyword>
<evidence type="ECO:0000256" key="6">
    <source>
        <dbReference type="ARBA" id="ARBA00023209"/>
    </source>
</evidence>
<dbReference type="GO" id="GO:0006633">
    <property type="term" value="P:fatty acid biosynthetic process"/>
    <property type="evidence" value="ECO:0007669"/>
    <property type="project" value="UniProtKB-UniRule"/>
</dbReference>
<protein>
    <recommendedName>
        <fullName evidence="8 10">Phosphate acyltransferase</fullName>
        <ecNumber evidence="8 10">2.3.1.274</ecNumber>
    </recommendedName>
    <alternativeName>
        <fullName evidence="10">Acyl-ACP phosphotransacylase</fullName>
    </alternativeName>
    <alternativeName>
        <fullName evidence="10">Acyl-[acyl-carrier-protein]--phosphate acyltransferase</fullName>
    </alternativeName>
    <alternativeName>
        <fullName evidence="10">Phosphate-acyl-ACP acyltransferase</fullName>
    </alternativeName>
</protein>
<dbReference type="EC" id="2.3.1.274" evidence="8 10"/>
<evidence type="ECO:0000256" key="4">
    <source>
        <dbReference type="ARBA" id="ARBA00022679"/>
    </source>
</evidence>
<keyword evidence="5 10" id="KW-0443">Lipid metabolism</keyword>
<evidence type="ECO:0000256" key="9">
    <source>
        <dbReference type="ARBA" id="ARBA00046608"/>
    </source>
</evidence>
<evidence type="ECO:0000256" key="2">
    <source>
        <dbReference type="ARBA" id="ARBA00022490"/>
    </source>
</evidence>
<organism evidence="11 12">
    <name type="scientific">Mahella australiensis (strain DSM 15567 / CIP 107919 / 50-1 BON)</name>
    <dbReference type="NCBI Taxonomy" id="697281"/>
    <lineage>
        <taxon>Bacteria</taxon>
        <taxon>Bacillati</taxon>
        <taxon>Bacillota</taxon>
        <taxon>Clostridia</taxon>
        <taxon>Thermoanaerobacterales</taxon>
        <taxon>Thermoanaerobacterales Family IV. Incertae Sedis</taxon>
        <taxon>Mahella</taxon>
    </lineage>
</organism>
<evidence type="ECO:0000313" key="11">
    <source>
        <dbReference type="EMBL" id="AEE96242.1"/>
    </source>
</evidence>
<evidence type="ECO:0000256" key="5">
    <source>
        <dbReference type="ARBA" id="ARBA00023098"/>
    </source>
</evidence>
<dbReference type="HAMAP" id="MF_00019">
    <property type="entry name" value="PlsX"/>
    <property type="match status" value="1"/>
</dbReference>
<keyword evidence="11" id="KW-0012">Acyltransferase</keyword>
<dbReference type="SUPFAM" id="SSF53659">
    <property type="entry name" value="Isocitrate/Isopropylmalate dehydrogenase-like"/>
    <property type="match status" value="1"/>
</dbReference>
<dbReference type="InterPro" id="IPR003664">
    <property type="entry name" value="FA_synthesis"/>
</dbReference>
<dbReference type="Proteomes" id="UP000008457">
    <property type="component" value="Chromosome"/>
</dbReference>
<comment type="similarity">
    <text evidence="10">Belongs to the PlsX family.</text>
</comment>
<dbReference type="GO" id="GO:0005737">
    <property type="term" value="C:cytoplasm"/>
    <property type="evidence" value="ECO:0007669"/>
    <property type="project" value="UniProtKB-SubCell"/>
</dbReference>
<gene>
    <name evidence="10" type="primary">plsX</name>
    <name evidence="11" type="ordered locus">Mahau_1044</name>
</gene>
<comment type="catalytic activity">
    <reaction evidence="1 10">
        <text>a fatty acyl-[ACP] + phosphate = an acyl phosphate + holo-[ACP]</text>
        <dbReference type="Rhea" id="RHEA:42292"/>
        <dbReference type="Rhea" id="RHEA-COMP:9685"/>
        <dbReference type="Rhea" id="RHEA-COMP:14125"/>
        <dbReference type="ChEBI" id="CHEBI:43474"/>
        <dbReference type="ChEBI" id="CHEBI:59918"/>
        <dbReference type="ChEBI" id="CHEBI:64479"/>
        <dbReference type="ChEBI" id="CHEBI:138651"/>
        <dbReference type="EC" id="2.3.1.274"/>
    </reaction>
</comment>
<dbReference type="NCBIfam" id="TIGR00182">
    <property type="entry name" value="plsX"/>
    <property type="match status" value="1"/>
</dbReference>
<dbReference type="Gene3D" id="3.40.718.10">
    <property type="entry name" value="Isopropylmalate Dehydrogenase"/>
    <property type="match status" value="1"/>
</dbReference>
<dbReference type="GO" id="GO:0043811">
    <property type="term" value="F:phosphate:acyl-[acyl carrier protein] acyltransferase activity"/>
    <property type="evidence" value="ECO:0007669"/>
    <property type="project" value="UniProtKB-UniRule"/>
</dbReference>
<keyword evidence="12" id="KW-1185">Reference proteome</keyword>
<evidence type="ECO:0000256" key="8">
    <source>
        <dbReference type="ARBA" id="ARBA00024069"/>
    </source>
</evidence>
<evidence type="ECO:0000313" key="12">
    <source>
        <dbReference type="Proteomes" id="UP000008457"/>
    </source>
</evidence>
<evidence type="ECO:0000256" key="1">
    <source>
        <dbReference type="ARBA" id="ARBA00001232"/>
    </source>
</evidence>
<dbReference type="PANTHER" id="PTHR30100">
    <property type="entry name" value="FATTY ACID/PHOSPHOLIPID SYNTHESIS PROTEIN PLSX"/>
    <property type="match status" value="1"/>
</dbReference>
<evidence type="ECO:0000256" key="10">
    <source>
        <dbReference type="HAMAP-Rule" id="MF_00019"/>
    </source>
</evidence>
<comment type="pathway">
    <text evidence="10">Lipid metabolism; phospholipid metabolism.</text>
</comment>
<evidence type="ECO:0000256" key="3">
    <source>
        <dbReference type="ARBA" id="ARBA00022516"/>
    </source>
</evidence>
<keyword evidence="2 10" id="KW-0963">Cytoplasm</keyword>
<reference evidence="11 12" key="2">
    <citation type="journal article" date="2011" name="Stand. Genomic Sci.">
        <title>Complete genome sequence of Mahella australiensis type strain (50-1 BON).</title>
        <authorList>
            <person name="Sikorski J."/>
            <person name="Teshima H."/>
            <person name="Nolan M."/>
            <person name="Lucas S."/>
            <person name="Hammon N."/>
            <person name="Deshpande S."/>
            <person name="Cheng J.F."/>
            <person name="Pitluck S."/>
            <person name="Liolios K."/>
            <person name="Pagani I."/>
            <person name="Ivanova N."/>
            <person name="Huntemann M."/>
            <person name="Mavromatis K."/>
            <person name="Ovchinikova G."/>
            <person name="Pati A."/>
            <person name="Tapia R."/>
            <person name="Han C."/>
            <person name="Goodwin L."/>
            <person name="Chen A."/>
            <person name="Palaniappan K."/>
            <person name="Land M."/>
            <person name="Hauser L."/>
            <person name="Ngatchou-Djao O.D."/>
            <person name="Rohde M."/>
            <person name="Pukall R."/>
            <person name="Spring S."/>
            <person name="Abt B."/>
            <person name="Goker M."/>
            <person name="Detter J.C."/>
            <person name="Woyke T."/>
            <person name="Bristow J."/>
            <person name="Markowitz V."/>
            <person name="Hugenholtz P."/>
            <person name="Eisen J.A."/>
            <person name="Kyrpides N.C."/>
            <person name="Klenk H.P."/>
            <person name="Lapidus A."/>
        </authorList>
    </citation>
    <scope>NUCLEOTIDE SEQUENCE [LARGE SCALE GENOMIC DNA]</scope>
    <source>
        <strain evidence="12">DSM 15567 / CIP 107919 / 50-1 BON</strain>
    </source>
</reference>
<dbReference type="InterPro" id="IPR012281">
    <property type="entry name" value="Phospholipid_synth_PlsX-like"/>
</dbReference>
<dbReference type="KEGG" id="mas:Mahau_1044"/>
<comment type="function">
    <text evidence="10">Catalyzes the reversible formation of acyl-phosphate (acyl-PO(4)) from acyl-[acyl-carrier-protein] (acyl-ACP). This enzyme utilizes acyl-ACP as fatty acyl donor, but not acyl-CoA.</text>
</comment>
<proteinExistence type="inferred from homology"/>
<dbReference type="RefSeq" id="WP_013780672.1">
    <property type="nucleotide sequence ID" value="NC_015520.1"/>
</dbReference>
<dbReference type="OrthoDB" id="9806408at2"/>
<dbReference type="STRING" id="697281.Mahau_1044"/>
<keyword evidence="3 10" id="KW-0444">Lipid biosynthesis</keyword>
<evidence type="ECO:0000256" key="7">
    <source>
        <dbReference type="ARBA" id="ARBA00023264"/>
    </source>
</evidence>
<dbReference type="HOGENOM" id="CLU_039379_1_1_9"/>
<keyword evidence="4 10" id="KW-0808">Transferase</keyword>